<evidence type="ECO:0000256" key="5">
    <source>
        <dbReference type="ARBA" id="ARBA00022801"/>
    </source>
</evidence>
<evidence type="ECO:0000256" key="7">
    <source>
        <dbReference type="SAM" id="SignalP"/>
    </source>
</evidence>
<sequence>MKSLVLLFFVIWTVLFTKRLPRRKDSLTDEERRRLDEPLFLTPFLEANDTENARRLSRVAFFEEEYGVEAYSGYITIDKTLGSHLFFMLTKTKHPSPDKAPLILWTFGGPGVSSLLGPLLFNGPFTLDDQGRLEAASPASGQLQSFAHVLYLDHPVGSGYSFAEQEDDGRTFAKNIEDAVDGVDDFLRQFELLFPEFRGRQFYFAGESYSARDAFGYANRYHGKGVKTSLRLAGIMSGAGFIAPLLRAANPAKFLLQLGLIDVHGRRQFDEKFAQIKESVEDEEILVAILLLREVFIKTADGGPSLFESLTGYSHRASALRSTEPPEFATYRKYVTSDDFKRAVHVGINATMDRQRNTVSTSLYSYDAFKDIRELVATVLDKERVLVYGGNMDVVYPADDVYGFLRSLQWKGEEDLRTARRRPYKNSSNAGGEVVGYKMIVRNFTYALLVNSGHYVSLDSRQAVVDLYRDFVYFNATST</sequence>
<organism evidence="8">
    <name type="scientific">Rhipicephalus appendiculatus</name>
    <name type="common">Brown ear tick</name>
    <dbReference type="NCBI Taxonomy" id="34631"/>
    <lineage>
        <taxon>Eukaryota</taxon>
        <taxon>Metazoa</taxon>
        <taxon>Ecdysozoa</taxon>
        <taxon>Arthropoda</taxon>
        <taxon>Chelicerata</taxon>
        <taxon>Arachnida</taxon>
        <taxon>Acari</taxon>
        <taxon>Parasitiformes</taxon>
        <taxon>Ixodida</taxon>
        <taxon>Ixodoidea</taxon>
        <taxon>Ixodidae</taxon>
        <taxon>Rhipicephalinae</taxon>
        <taxon>Rhipicephalus</taxon>
        <taxon>Rhipicephalus</taxon>
    </lineage>
</organism>
<comment type="similarity">
    <text evidence="1">Belongs to the peptidase S10 family.</text>
</comment>
<dbReference type="Gene3D" id="3.40.50.1820">
    <property type="entry name" value="alpha/beta hydrolase"/>
    <property type="match status" value="1"/>
</dbReference>
<evidence type="ECO:0000256" key="1">
    <source>
        <dbReference type="ARBA" id="ARBA00009431"/>
    </source>
</evidence>
<dbReference type="EMBL" id="GEDV01009950">
    <property type="protein sequence ID" value="JAP78607.1"/>
    <property type="molecule type" value="Transcribed_RNA"/>
</dbReference>
<keyword evidence="4 7" id="KW-0732">Signal</keyword>
<dbReference type="PANTHER" id="PTHR11802:SF472">
    <property type="entry name" value="SERINE CARBOXYPEPTIDASE CPVL-RELATED"/>
    <property type="match status" value="1"/>
</dbReference>
<reference evidence="8" key="1">
    <citation type="journal article" date="2016" name="Ticks Tick Borne Dis.">
        <title>De novo assembly and annotation of the salivary gland transcriptome of Rhipicephalus appendiculatus male and female ticks during blood feeding.</title>
        <authorList>
            <person name="de Castro M.H."/>
            <person name="de Klerk D."/>
            <person name="Pienaar R."/>
            <person name="Latif A.A."/>
            <person name="Rees D.J."/>
            <person name="Mans B.J."/>
        </authorList>
    </citation>
    <scope>NUCLEOTIDE SEQUENCE</scope>
    <source>
        <tissue evidence="8">Salivary glands</tissue>
    </source>
</reference>
<proteinExistence type="inferred from homology"/>
<accession>A0A131YI23</accession>
<dbReference type="InterPro" id="IPR029058">
    <property type="entry name" value="AB_hydrolase_fold"/>
</dbReference>
<feature type="signal peptide" evidence="7">
    <location>
        <begin position="1"/>
        <end position="17"/>
    </location>
</feature>
<evidence type="ECO:0000256" key="4">
    <source>
        <dbReference type="ARBA" id="ARBA00022729"/>
    </source>
</evidence>
<dbReference type="Pfam" id="PF00450">
    <property type="entry name" value="Peptidase_S10"/>
    <property type="match status" value="1"/>
</dbReference>
<dbReference type="PRINTS" id="PR00724">
    <property type="entry name" value="CRBOXYPTASEC"/>
</dbReference>
<dbReference type="GO" id="GO:0006508">
    <property type="term" value="P:proteolysis"/>
    <property type="evidence" value="ECO:0007669"/>
    <property type="project" value="UniProtKB-KW"/>
</dbReference>
<protein>
    <submittedName>
        <fullName evidence="8">Serine carboxypeptidase</fullName>
    </submittedName>
</protein>
<dbReference type="SUPFAM" id="SSF53474">
    <property type="entry name" value="alpha/beta-Hydrolases"/>
    <property type="match status" value="1"/>
</dbReference>
<dbReference type="AlphaFoldDB" id="A0A131YI23"/>
<keyword evidence="6" id="KW-0325">Glycoprotein</keyword>
<evidence type="ECO:0000256" key="2">
    <source>
        <dbReference type="ARBA" id="ARBA00022645"/>
    </source>
</evidence>
<keyword evidence="2 8" id="KW-0121">Carboxypeptidase</keyword>
<evidence type="ECO:0000256" key="3">
    <source>
        <dbReference type="ARBA" id="ARBA00022670"/>
    </source>
</evidence>
<name>A0A131YI23_RHIAP</name>
<dbReference type="GO" id="GO:0004185">
    <property type="term" value="F:serine-type carboxypeptidase activity"/>
    <property type="evidence" value="ECO:0007669"/>
    <property type="project" value="InterPro"/>
</dbReference>
<feature type="chain" id="PRO_5007285238" evidence="7">
    <location>
        <begin position="18"/>
        <end position="479"/>
    </location>
</feature>
<keyword evidence="3" id="KW-0645">Protease</keyword>
<keyword evidence="5" id="KW-0378">Hydrolase</keyword>
<dbReference type="InterPro" id="IPR001563">
    <property type="entry name" value="Peptidase_S10"/>
</dbReference>
<dbReference type="PANTHER" id="PTHR11802">
    <property type="entry name" value="SERINE PROTEASE FAMILY S10 SERINE CARBOXYPEPTIDASE"/>
    <property type="match status" value="1"/>
</dbReference>
<evidence type="ECO:0000256" key="6">
    <source>
        <dbReference type="ARBA" id="ARBA00023180"/>
    </source>
</evidence>
<evidence type="ECO:0000313" key="8">
    <source>
        <dbReference type="EMBL" id="JAP78607.1"/>
    </source>
</evidence>